<feature type="region of interest" description="Disordered" evidence="10">
    <location>
        <begin position="1"/>
        <end position="66"/>
    </location>
</feature>
<evidence type="ECO:0000256" key="5">
    <source>
        <dbReference type="ARBA" id="ARBA00011427"/>
    </source>
</evidence>
<gene>
    <name evidence="12" type="ORF">BJ508DRAFT_92026</name>
</gene>
<keyword evidence="9" id="KW-0539">Nucleus</keyword>
<keyword evidence="8" id="KW-0963">Cytoplasm</keyword>
<dbReference type="InterPro" id="IPR019191">
    <property type="entry name" value="Essential_protein_Yae1_N"/>
</dbReference>
<name>A0A3N4HA09_ASCIM</name>
<dbReference type="PANTHER" id="PTHR18829">
    <property type="entry name" value="PROTEIN YAE1 HOMOLOG"/>
    <property type="match status" value="1"/>
</dbReference>
<evidence type="ECO:0000259" key="11">
    <source>
        <dbReference type="Pfam" id="PF09811"/>
    </source>
</evidence>
<feature type="compositionally biased region" description="Acidic residues" evidence="10">
    <location>
        <begin position="26"/>
        <end position="44"/>
    </location>
</feature>
<proteinExistence type="inferred from homology"/>
<comment type="subunit">
    <text evidence="5">May form a complex with LTO1.</text>
</comment>
<comment type="similarity">
    <text evidence="4">Belongs to the YAE1 family.</text>
</comment>
<dbReference type="EMBL" id="ML119929">
    <property type="protein sequence ID" value="RPA71439.1"/>
    <property type="molecule type" value="Genomic_DNA"/>
</dbReference>
<dbReference type="GO" id="GO:0005634">
    <property type="term" value="C:nucleus"/>
    <property type="evidence" value="ECO:0007669"/>
    <property type="project" value="UniProtKB-SubCell"/>
</dbReference>
<evidence type="ECO:0000256" key="9">
    <source>
        <dbReference type="ARBA" id="ARBA00023242"/>
    </source>
</evidence>
<sequence>MPRDFSAPSTPLVQPADEMPMHNMEEDTMSEMSDDVWGDDDGTEPSEVQGLKRQHTTEGYRDGVTVGKEESVQKGFDEGYNIGALFGLRVGWLGGVVDGLVKCAELSEDKDVLLDKVQLVKKKFLEETALEKLFSKDYFDDKAVWAYEVETTNSHSGDEEEAYTFDEVVASHPIIKKWTGTVTSLANEFSLELELPKRTYETKEEIETQ</sequence>
<evidence type="ECO:0000313" key="13">
    <source>
        <dbReference type="Proteomes" id="UP000275078"/>
    </source>
</evidence>
<comment type="function">
    <text evidence="1">The complex LTO1:YAE1 may function as a target specific adapter that probably recruits apo-RPLI1 to the cytosolic iron-sulfur protein assembly (CIA) complex machinery. May be required for biogenesis of the large ribosomal subunit and initiation of translation.</text>
</comment>
<comment type="subcellular location">
    <subcellularLocation>
        <location evidence="3">Cytoplasm</location>
    </subcellularLocation>
    <subcellularLocation>
        <location evidence="2">Nucleus</location>
    </subcellularLocation>
</comment>
<reference evidence="12 13" key="1">
    <citation type="journal article" date="2018" name="Nat. Ecol. Evol.">
        <title>Pezizomycetes genomes reveal the molecular basis of ectomycorrhizal truffle lifestyle.</title>
        <authorList>
            <person name="Murat C."/>
            <person name="Payen T."/>
            <person name="Noel B."/>
            <person name="Kuo A."/>
            <person name="Morin E."/>
            <person name="Chen J."/>
            <person name="Kohler A."/>
            <person name="Krizsan K."/>
            <person name="Balestrini R."/>
            <person name="Da Silva C."/>
            <person name="Montanini B."/>
            <person name="Hainaut M."/>
            <person name="Levati E."/>
            <person name="Barry K.W."/>
            <person name="Belfiori B."/>
            <person name="Cichocki N."/>
            <person name="Clum A."/>
            <person name="Dockter R.B."/>
            <person name="Fauchery L."/>
            <person name="Guy J."/>
            <person name="Iotti M."/>
            <person name="Le Tacon F."/>
            <person name="Lindquist E.A."/>
            <person name="Lipzen A."/>
            <person name="Malagnac F."/>
            <person name="Mello A."/>
            <person name="Molinier V."/>
            <person name="Miyauchi S."/>
            <person name="Poulain J."/>
            <person name="Riccioni C."/>
            <person name="Rubini A."/>
            <person name="Sitrit Y."/>
            <person name="Splivallo R."/>
            <person name="Traeger S."/>
            <person name="Wang M."/>
            <person name="Zifcakova L."/>
            <person name="Wipf D."/>
            <person name="Zambonelli A."/>
            <person name="Paolocci F."/>
            <person name="Nowrousian M."/>
            <person name="Ottonello S."/>
            <person name="Baldrian P."/>
            <person name="Spatafora J.W."/>
            <person name="Henrissat B."/>
            <person name="Nagy L.G."/>
            <person name="Aury J.M."/>
            <person name="Wincker P."/>
            <person name="Grigoriev I.V."/>
            <person name="Bonfante P."/>
            <person name="Martin F.M."/>
        </authorList>
    </citation>
    <scope>NUCLEOTIDE SEQUENCE [LARGE SCALE GENOMIC DNA]</scope>
    <source>
        <strain evidence="12 13">RN42</strain>
    </source>
</reference>
<dbReference type="InterPro" id="IPR038881">
    <property type="entry name" value="Yae1-like"/>
</dbReference>
<accession>A0A3N4HA09</accession>
<evidence type="ECO:0000256" key="4">
    <source>
        <dbReference type="ARBA" id="ARBA00007096"/>
    </source>
</evidence>
<dbReference type="AlphaFoldDB" id="A0A3N4HA09"/>
<dbReference type="Proteomes" id="UP000275078">
    <property type="component" value="Unassembled WGS sequence"/>
</dbReference>
<evidence type="ECO:0000256" key="6">
    <source>
        <dbReference type="ARBA" id="ARBA00017286"/>
    </source>
</evidence>
<keyword evidence="13" id="KW-1185">Reference proteome</keyword>
<protein>
    <recommendedName>
        <fullName evidence="7">Protein YAE1</fullName>
    </recommendedName>
    <alternativeName>
        <fullName evidence="6">Protein yae1</fullName>
    </alternativeName>
</protein>
<evidence type="ECO:0000313" key="12">
    <source>
        <dbReference type="EMBL" id="RPA71439.1"/>
    </source>
</evidence>
<dbReference type="GO" id="GO:0005737">
    <property type="term" value="C:cytoplasm"/>
    <property type="evidence" value="ECO:0007669"/>
    <property type="project" value="UniProtKB-SubCell"/>
</dbReference>
<evidence type="ECO:0000256" key="8">
    <source>
        <dbReference type="ARBA" id="ARBA00022490"/>
    </source>
</evidence>
<evidence type="ECO:0000256" key="10">
    <source>
        <dbReference type="SAM" id="MobiDB-lite"/>
    </source>
</evidence>
<evidence type="ECO:0000256" key="1">
    <source>
        <dbReference type="ARBA" id="ARBA00003836"/>
    </source>
</evidence>
<evidence type="ECO:0000256" key="7">
    <source>
        <dbReference type="ARBA" id="ARBA00018400"/>
    </source>
</evidence>
<dbReference type="STRING" id="1160509.A0A3N4HA09"/>
<organism evidence="12 13">
    <name type="scientific">Ascobolus immersus RN42</name>
    <dbReference type="NCBI Taxonomy" id="1160509"/>
    <lineage>
        <taxon>Eukaryota</taxon>
        <taxon>Fungi</taxon>
        <taxon>Dikarya</taxon>
        <taxon>Ascomycota</taxon>
        <taxon>Pezizomycotina</taxon>
        <taxon>Pezizomycetes</taxon>
        <taxon>Pezizales</taxon>
        <taxon>Ascobolaceae</taxon>
        <taxon>Ascobolus</taxon>
    </lineage>
</organism>
<evidence type="ECO:0000256" key="2">
    <source>
        <dbReference type="ARBA" id="ARBA00004123"/>
    </source>
</evidence>
<dbReference type="PANTHER" id="PTHR18829:SF0">
    <property type="entry name" value="PROTEIN YAE1 HOMOLOG"/>
    <property type="match status" value="1"/>
</dbReference>
<evidence type="ECO:0000256" key="3">
    <source>
        <dbReference type="ARBA" id="ARBA00004496"/>
    </source>
</evidence>
<dbReference type="Pfam" id="PF09811">
    <property type="entry name" value="Yae1_N"/>
    <property type="match status" value="1"/>
</dbReference>
<dbReference type="OrthoDB" id="20086at2759"/>
<feature type="domain" description="Essential protein Yae1 N-terminal" evidence="11">
    <location>
        <begin position="59"/>
        <end position="95"/>
    </location>
</feature>
<feature type="compositionally biased region" description="Basic and acidic residues" evidence="10">
    <location>
        <begin position="55"/>
        <end position="66"/>
    </location>
</feature>